<dbReference type="InterPro" id="IPR039420">
    <property type="entry name" value="WalR-like"/>
</dbReference>
<dbReference type="RefSeq" id="WP_315570437.1">
    <property type="nucleotide sequence ID" value="NZ_CP118866.1"/>
</dbReference>
<dbReference type="Proteomes" id="UP001220478">
    <property type="component" value="Chromosome"/>
</dbReference>
<dbReference type="InterPro" id="IPR011006">
    <property type="entry name" value="CheY-like_superfamily"/>
</dbReference>
<reference evidence="12 13" key="1">
    <citation type="submission" date="2023-02" db="EMBL/GenBank/DDBJ databases">
        <title>Novel Oscillospiraceae bacterial genomes.</title>
        <authorList>
            <person name="Srinivasan S."/>
            <person name="Austin M.N."/>
            <person name="Fiedler T.L."/>
            <person name="Strenk S.M."/>
            <person name="Agnew K.J."/>
            <person name="Nagana Gowda G.A."/>
            <person name="Raftery D."/>
            <person name="Beamer M.A."/>
            <person name="Achilles S.L."/>
            <person name="Wiesenfeld H.C."/>
            <person name="Fredricks D.N."/>
            <person name="Hillier S.L."/>
        </authorList>
    </citation>
    <scope>NUCLEOTIDE SEQUENCE [LARGE SCALE GENOMIC DNA]</scope>
    <source>
        <strain evidence="12 13">CHIC02 1186E3-8</strain>
    </source>
</reference>
<evidence type="ECO:0000256" key="3">
    <source>
        <dbReference type="ARBA" id="ARBA00023012"/>
    </source>
</evidence>
<proteinExistence type="predicted"/>
<dbReference type="PROSITE" id="PS51755">
    <property type="entry name" value="OMPR_PHOB"/>
    <property type="match status" value="1"/>
</dbReference>
<keyword evidence="4" id="KW-0805">Transcription regulation</keyword>
<evidence type="ECO:0000259" key="10">
    <source>
        <dbReference type="PROSITE" id="PS50110"/>
    </source>
</evidence>
<sequence length="234" mass="26899">MSFKILIVDDEKNIVDVLSSELTREGYQVRAAFDGIQALEAIDKEIPDLIILDCMLPGIDGLDVCRRVRQKHQMPIIMLTAKSEEIDKVLGLELGADDYITKPFSLREVLARVKASLRRSNLGEMEANDSRVMVFGDVEIDSDCYEVRRNGVNLHLTLREFELVRFLATNAGQVFSREDLLCKVWGYEYYGDVRTVDVTIRRTREKLEDGQGDYRYIMTKRGVGYFFEKNPKVD</sequence>
<keyword evidence="13" id="KW-1185">Reference proteome</keyword>
<keyword evidence="2 8" id="KW-0597">Phosphoprotein</keyword>
<accession>A0ABY8C6Z3</accession>
<dbReference type="InterPro" id="IPR036388">
    <property type="entry name" value="WH-like_DNA-bd_sf"/>
</dbReference>
<organism evidence="12 13">
    <name type="scientific">Amygdalobacter indicium</name>
    <dbReference type="NCBI Taxonomy" id="3029272"/>
    <lineage>
        <taxon>Bacteria</taxon>
        <taxon>Bacillati</taxon>
        <taxon>Bacillota</taxon>
        <taxon>Clostridia</taxon>
        <taxon>Eubacteriales</taxon>
        <taxon>Oscillospiraceae</taxon>
        <taxon>Amygdalobacter</taxon>
    </lineage>
</organism>
<keyword evidence="6" id="KW-0804">Transcription</keyword>
<evidence type="ECO:0000313" key="13">
    <source>
        <dbReference type="Proteomes" id="UP001220478"/>
    </source>
</evidence>
<dbReference type="Gene3D" id="6.10.250.690">
    <property type="match status" value="1"/>
</dbReference>
<dbReference type="Gene3D" id="3.40.50.2300">
    <property type="match status" value="1"/>
</dbReference>
<evidence type="ECO:0000256" key="9">
    <source>
        <dbReference type="PROSITE-ProRule" id="PRU01091"/>
    </source>
</evidence>
<name>A0ABY8C6Z3_9FIRM</name>
<dbReference type="InterPro" id="IPR016032">
    <property type="entry name" value="Sig_transdc_resp-reg_C-effctor"/>
</dbReference>
<dbReference type="CDD" id="cd00383">
    <property type="entry name" value="trans_reg_C"/>
    <property type="match status" value="1"/>
</dbReference>
<dbReference type="SUPFAM" id="SSF52172">
    <property type="entry name" value="CheY-like"/>
    <property type="match status" value="1"/>
</dbReference>
<feature type="domain" description="Response regulatory" evidence="10">
    <location>
        <begin position="4"/>
        <end position="117"/>
    </location>
</feature>
<dbReference type="SMART" id="SM00448">
    <property type="entry name" value="REC"/>
    <property type="match status" value="1"/>
</dbReference>
<evidence type="ECO:0000256" key="2">
    <source>
        <dbReference type="ARBA" id="ARBA00022553"/>
    </source>
</evidence>
<dbReference type="Pfam" id="PF00072">
    <property type="entry name" value="Response_reg"/>
    <property type="match status" value="1"/>
</dbReference>
<protein>
    <recommendedName>
        <fullName evidence="1">Stage 0 sporulation protein A homolog</fullName>
    </recommendedName>
</protein>
<evidence type="ECO:0000256" key="4">
    <source>
        <dbReference type="ARBA" id="ARBA00023015"/>
    </source>
</evidence>
<evidence type="ECO:0000256" key="1">
    <source>
        <dbReference type="ARBA" id="ARBA00018672"/>
    </source>
</evidence>
<dbReference type="SMART" id="SM00862">
    <property type="entry name" value="Trans_reg_C"/>
    <property type="match status" value="1"/>
</dbReference>
<feature type="domain" description="OmpR/PhoB-type" evidence="11">
    <location>
        <begin position="130"/>
        <end position="229"/>
    </location>
</feature>
<evidence type="ECO:0000313" key="12">
    <source>
        <dbReference type="EMBL" id="WEG35103.1"/>
    </source>
</evidence>
<feature type="DNA-binding region" description="OmpR/PhoB-type" evidence="9">
    <location>
        <begin position="130"/>
        <end position="229"/>
    </location>
</feature>
<evidence type="ECO:0000256" key="6">
    <source>
        <dbReference type="ARBA" id="ARBA00023163"/>
    </source>
</evidence>
<gene>
    <name evidence="12" type="ORF">PYS61_03965</name>
</gene>
<dbReference type="PANTHER" id="PTHR48111">
    <property type="entry name" value="REGULATOR OF RPOS"/>
    <property type="match status" value="1"/>
</dbReference>
<keyword evidence="5 9" id="KW-0238">DNA-binding</keyword>
<dbReference type="Gene3D" id="1.10.10.10">
    <property type="entry name" value="Winged helix-like DNA-binding domain superfamily/Winged helix DNA-binding domain"/>
    <property type="match status" value="1"/>
</dbReference>
<evidence type="ECO:0000256" key="5">
    <source>
        <dbReference type="ARBA" id="ARBA00023125"/>
    </source>
</evidence>
<evidence type="ECO:0000256" key="8">
    <source>
        <dbReference type="PROSITE-ProRule" id="PRU00169"/>
    </source>
</evidence>
<dbReference type="InterPro" id="IPR001867">
    <property type="entry name" value="OmpR/PhoB-type_DNA-bd"/>
</dbReference>
<dbReference type="EMBL" id="CP118868">
    <property type="protein sequence ID" value="WEG35103.1"/>
    <property type="molecule type" value="Genomic_DNA"/>
</dbReference>
<dbReference type="PROSITE" id="PS50110">
    <property type="entry name" value="RESPONSE_REGULATORY"/>
    <property type="match status" value="1"/>
</dbReference>
<dbReference type="Pfam" id="PF00486">
    <property type="entry name" value="Trans_reg_C"/>
    <property type="match status" value="1"/>
</dbReference>
<comment type="function">
    <text evidence="7">May play the central regulatory role in sporulation. It may be an element of the effector pathway responsible for the activation of sporulation genes in response to nutritional stress. Spo0A may act in concert with spo0H (a sigma factor) to control the expression of some genes that are critical to the sporulation process.</text>
</comment>
<dbReference type="SUPFAM" id="SSF46894">
    <property type="entry name" value="C-terminal effector domain of the bipartite response regulators"/>
    <property type="match status" value="1"/>
</dbReference>
<evidence type="ECO:0000256" key="7">
    <source>
        <dbReference type="ARBA" id="ARBA00024867"/>
    </source>
</evidence>
<feature type="modified residue" description="4-aspartylphosphate" evidence="8">
    <location>
        <position position="53"/>
    </location>
</feature>
<dbReference type="InterPro" id="IPR001789">
    <property type="entry name" value="Sig_transdc_resp-reg_receiver"/>
</dbReference>
<dbReference type="PANTHER" id="PTHR48111:SF40">
    <property type="entry name" value="PHOSPHATE REGULON TRANSCRIPTIONAL REGULATORY PROTEIN PHOB"/>
    <property type="match status" value="1"/>
</dbReference>
<keyword evidence="3" id="KW-0902">Two-component regulatory system</keyword>
<evidence type="ECO:0000259" key="11">
    <source>
        <dbReference type="PROSITE" id="PS51755"/>
    </source>
</evidence>